<dbReference type="KEGG" id="hbi:HBZC1_01350"/>
<evidence type="ECO:0000313" key="1">
    <source>
        <dbReference type="EMBL" id="CCB79121.1"/>
    </source>
</evidence>
<keyword evidence="2" id="KW-1185">Reference proteome</keyword>
<dbReference type="GeneID" id="76832837"/>
<dbReference type="Proteomes" id="UP000008387">
    <property type="component" value="Chromosome"/>
</dbReference>
<reference evidence="1 2" key="1">
    <citation type="journal article" date="2011" name="J. Bacteriol.">
        <title>Genome sequence of Helicobacter bizzozeronii strain CIII-1, an isolate from human gastric mucosa.</title>
        <authorList>
            <person name="Schott T."/>
            <person name="Rossi M."/>
            <person name="Hanninen M.L."/>
        </authorList>
    </citation>
    <scope>NUCLEOTIDE SEQUENCE [LARGE SCALE GENOMIC DNA]</scope>
    <source>
        <strain evidence="1 2">CIII-1</strain>
    </source>
</reference>
<proteinExistence type="predicted"/>
<gene>
    <name evidence="1" type="ordered locus">HBZC1_01350</name>
</gene>
<evidence type="ECO:0000313" key="2">
    <source>
        <dbReference type="Proteomes" id="UP000008387"/>
    </source>
</evidence>
<dbReference type="EMBL" id="FR871757">
    <property type="protein sequence ID" value="CCB79121.1"/>
    <property type="molecule type" value="Genomic_DNA"/>
</dbReference>
<organism evidence="1 2">
    <name type="scientific">Helicobacter bizzozeronii (strain CIII-1)</name>
    <dbReference type="NCBI Taxonomy" id="1002804"/>
    <lineage>
        <taxon>Bacteria</taxon>
        <taxon>Pseudomonadati</taxon>
        <taxon>Campylobacterota</taxon>
        <taxon>Epsilonproteobacteria</taxon>
        <taxon>Campylobacterales</taxon>
        <taxon>Helicobacteraceae</taxon>
        <taxon>Helicobacter</taxon>
    </lineage>
</organism>
<dbReference type="HOGENOM" id="CLU_3234391_0_0_7"/>
<dbReference type="AlphaFoldDB" id="F8KPY7"/>
<sequence length="43" mass="4659">MQNQVKPTQSGQNKSFATSLVPNENIRISANSTFSLSVATHPK</sequence>
<accession>F8KPY7</accession>
<name>F8KPY7_HELBC</name>
<protein>
    <submittedName>
        <fullName evidence="1">Uncharacterized protein</fullName>
    </submittedName>
</protein>
<dbReference type="RefSeq" id="WP_013889634.1">
    <property type="nucleotide sequence ID" value="NC_015674.1"/>
</dbReference>